<dbReference type="Pfam" id="PF02878">
    <property type="entry name" value="PGM_PMM_I"/>
    <property type="match status" value="1"/>
</dbReference>
<feature type="domain" description="Alpha-D-phosphohexomutase alpha/beta/alpha" evidence="10">
    <location>
        <begin position="40"/>
        <end position="180"/>
    </location>
</feature>
<evidence type="ECO:0000313" key="14">
    <source>
        <dbReference type="Proteomes" id="UP000216113"/>
    </source>
</evidence>
<dbReference type="PANTHER" id="PTHR45745:SF1">
    <property type="entry name" value="PHOSPHOGLUCOMUTASE 2B-RELATED"/>
    <property type="match status" value="1"/>
</dbReference>
<evidence type="ECO:0000256" key="5">
    <source>
        <dbReference type="ARBA" id="ARBA00022842"/>
    </source>
</evidence>
<evidence type="ECO:0000256" key="8">
    <source>
        <dbReference type="RuleBase" id="RU004326"/>
    </source>
</evidence>
<dbReference type="InterPro" id="IPR036900">
    <property type="entry name" value="A-D-PHexomutase_C_sf"/>
</dbReference>
<dbReference type="InterPro" id="IPR005843">
    <property type="entry name" value="A-D-PHexomutase_C"/>
</dbReference>
<dbReference type="InterPro" id="IPR016055">
    <property type="entry name" value="A-D-PHexomutase_a/b/a-I/II/III"/>
</dbReference>
<evidence type="ECO:0000259" key="12">
    <source>
        <dbReference type="Pfam" id="PF02880"/>
    </source>
</evidence>
<dbReference type="Pfam" id="PF00408">
    <property type="entry name" value="PGM_PMM_IV"/>
    <property type="match status" value="1"/>
</dbReference>
<protein>
    <recommendedName>
        <fullName evidence="7">Phosphoglucomutase</fullName>
        <ecNumber evidence="7">5.4.2.2</ecNumber>
    </recommendedName>
</protein>
<dbReference type="RefSeq" id="WP_095029379.1">
    <property type="nucleotide sequence ID" value="NZ_NQKL01000008.1"/>
</dbReference>
<dbReference type="InterPro" id="IPR016066">
    <property type="entry name" value="A-D-PHexomutase_CS"/>
</dbReference>
<dbReference type="Gene3D" id="3.30.310.50">
    <property type="entry name" value="Alpha-D-phosphohexomutase, C-terminal domain"/>
    <property type="match status" value="1"/>
</dbReference>
<evidence type="ECO:0000256" key="6">
    <source>
        <dbReference type="ARBA" id="ARBA00023235"/>
    </source>
</evidence>
<dbReference type="Pfam" id="PF02880">
    <property type="entry name" value="PGM_PMM_III"/>
    <property type="match status" value="1"/>
</dbReference>
<dbReference type="GO" id="GO:0008973">
    <property type="term" value="F:phosphopentomutase activity"/>
    <property type="evidence" value="ECO:0007669"/>
    <property type="project" value="TreeGrafter"/>
</dbReference>
<evidence type="ECO:0000256" key="4">
    <source>
        <dbReference type="ARBA" id="ARBA00022723"/>
    </source>
</evidence>
<dbReference type="CDD" id="cd05801">
    <property type="entry name" value="PGM_like3"/>
    <property type="match status" value="1"/>
</dbReference>
<dbReference type="SUPFAM" id="SSF55957">
    <property type="entry name" value="Phosphoglucomutase, C-terminal domain"/>
    <property type="match status" value="1"/>
</dbReference>
<evidence type="ECO:0000256" key="2">
    <source>
        <dbReference type="ARBA" id="ARBA00010231"/>
    </source>
</evidence>
<dbReference type="InterPro" id="IPR005846">
    <property type="entry name" value="A-D-PHexomutase_a/b/a-III"/>
</dbReference>
<evidence type="ECO:0000259" key="9">
    <source>
        <dbReference type="Pfam" id="PF00408"/>
    </source>
</evidence>
<dbReference type="SUPFAM" id="SSF53738">
    <property type="entry name" value="Phosphoglucomutase, first 3 domains"/>
    <property type="match status" value="2"/>
</dbReference>
<proteinExistence type="inferred from homology"/>
<feature type="domain" description="Alpha-D-phosphohexomutase C-terminal" evidence="9">
    <location>
        <begin position="493"/>
        <end position="536"/>
    </location>
</feature>
<accession>A0A266LVS9</accession>
<keyword evidence="5 8" id="KW-0460">Magnesium</keyword>
<dbReference type="NCBIfam" id="TIGR01132">
    <property type="entry name" value="pgm"/>
    <property type="match status" value="1"/>
</dbReference>
<dbReference type="InterPro" id="IPR005852">
    <property type="entry name" value="PGM_a-D-Glc-sp"/>
</dbReference>
<comment type="similarity">
    <text evidence="2 8">Belongs to the phosphohexose mutase family.</text>
</comment>
<gene>
    <name evidence="13" type="ORF">CJF43_12075</name>
</gene>
<dbReference type="GO" id="GO:0000287">
    <property type="term" value="F:magnesium ion binding"/>
    <property type="evidence" value="ECO:0007669"/>
    <property type="project" value="InterPro"/>
</dbReference>
<organism evidence="13 14">
    <name type="scientific">Pseudomonas fragi</name>
    <dbReference type="NCBI Taxonomy" id="296"/>
    <lineage>
        <taxon>Bacteria</taxon>
        <taxon>Pseudomonadati</taxon>
        <taxon>Pseudomonadota</taxon>
        <taxon>Gammaproteobacteria</taxon>
        <taxon>Pseudomonadales</taxon>
        <taxon>Pseudomonadaceae</taxon>
        <taxon>Pseudomonas</taxon>
    </lineage>
</organism>
<evidence type="ECO:0000259" key="11">
    <source>
        <dbReference type="Pfam" id="PF02879"/>
    </source>
</evidence>
<feature type="domain" description="Alpha-D-phosphohexomutase alpha/beta/alpha" evidence="12">
    <location>
        <begin position="323"/>
        <end position="439"/>
    </location>
</feature>
<name>A0A266LVS9_PSEFR</name>
<dbReference type="EMBL" id="NQKL01000008">
    <property type="protein sequence ID" value="OZY41497.1"/>
    <property type="molecule type" value="Genomic_DNA"/>
</dbReference>
<dbReference type="AlphaFoldDB" id="A0A266LVS9"/>
<sequence length="546" mass="58859">MTLSPLAGKPAPAQLLVDIPRLVTAYYTGQPDAAITTQRVAFGTSGHRGSSFELSFNEWHVLAISQAICLYRQMKGINGPLFVGIDTHALSTPAGASALEVFAANGVETMIAADDEYTPTPAISHAIICYNRGRTSGLADGVVITPSHNPPESGGFKYNPPNGGPADTDVTKWIEAKANELLAAKLVGVKRMSYEQALKASTTHRHDYLNTYVADLKNVIDMDILRGANLRLGVDPLGGAGVRYWSAIGEHYGLNLEVVNTSVDPTFRFMCVDWDGRIRMDPSSSYAMQGLIGLKERFDVAFACDPDHDRHGIVTPSGGLLAPNNYLAVSIDYLFQNRPHWRADAAVGKTVVSSGLIDRVAARLDRRLYEVPVGFKWFADGLFEGSLGFGGEESAGASFLRLDGSVWSTDKDGLIPSLLAAEMTARTGRDPSQLYQKMTEELGQPFSTRVDAKATPQQKALLGKLSPEQVKSTTLAGEPITQILSHAPGNNQAIGGLKVMTENGWFAARPSGTEDIYKIYAESFIGDEHLSRLVSEAQVLVDTAIA</sequence>
<keyword evidence="6" id="KW-0413">Isomerase</keyword>
<evidence type="ECO:0000256" key="3">
    <source>
        <dbReference type="ARBA" id="ARBA00022553"/>
    </source>
</evidence>
<keyword evidence="3" id="KW-0597">Phosphoprotein</keyword>
<dbReference type="GO" id="GO:0005975">
    <property type="term" value="P:carbohydrate metabolic process"/>
    <property type="evidence" value="ECO:0007669"/>
    <property type="project" value="UniProtKB-UniRule"/>
</dbReference>
<dbReference type="EC" id="5.4.2.2" evidence="7"/>
<evidence type="ECO:0000256" key="7">
    <source>
        <dbReference type="NCBIfam" id="TIGR01132"/>
    </source>
</evidence>
<evidence type="ECO:0000256" key="1">
    <source>
        <dbReference type="ARBA" id="ARBA00001946"/>
    </source>
</evidence>
<comment type="caution">
    <text evidence="13">The sequence shown here is derived from an EMBL/GenBank/DDBJ whole genome shotgun (WGS) entry which is preliminary data.</text>
</comment>
<keyword evidence="4 8" id="KW-0479">Metal-binding</keyword>
<feature type="domain" description="Alpha-D-phosphohexomutase alpha/beta/alpha" evidence="11">
    <location>
        <begin position="211"/>
        <end position="318"/>
    </location>
</feature>
<dbReference type="GO" id="GO:0004614">
    <property type="term" value="F:phosphoglucomutase activity"/>
    <property type="evidence" value="ECO:0007669"/>
    <property type="project" value="UniProtKB-UniRule"/>
</dbReference>
<evidence type="ECO:0000313" key="13">
    <source>
        <dbReference type="EMBL" id="OZY41497.1"/>
    </source>
</evidence>
<dbReference type="InterPro" id="IPR005845">
    <property type="entry name" value="A-D-PHexomutase_a/b/a-II"/>
</dbReference>
<comment type="cofactor">
    <cofactor evidence="1">
        <name>Mg(2+)</name>
        <dbReference type="ChEBI" id="CHEBI:18420"/>
    </cofactor>
</comment>
<reference evidence="13 14" key="1">
    <citation type="submission" date="2017-08" db="EMBL/GenBank/DDBJ databases">
        <title>Genomic and metabolic characterisation of spoilage-associated Pseudomonas species.</title>
        <authorList>
            <person name="Stanborough T."/>
            <person name="Fegan N."/>
            <person name="Powell S.M."/>
            <person name="Singh T."/>
            <person name="Tamplin M.L."/>
            <person name="Chandry P.S."/>
        </authorList>
    </citation>
    <scope>NUCLEOTIDE SEQUENCE [LARGE SCALE GENOMIC DNA]</scope>
    <source>
        <strain evidence="13 14">F1820</strain>
    </source>
</reference>
<dbReference type="PANTHER" id="PTHR45745">
    <property type="entry name" value="PHOSPHOMANNOMUTASE 45A"/>
    <property type="match status" value="1"/>
</dbReference>
<evidence type="ECO:0000259" key="10">
    <source>
        <dbReference type="Pfam" id="PF02878"/>
    </source>
</evidence>
<dbReference type="Gene3D" id="3.40.120.10">
    <property type="entry name" value="Alpha-D-Glucose-1,6-Bisphosphate, subunit A, domain 3"/>
    <property type="match status" value="3"/>
</dbReference>
<dbReference type="Proteomes" id="UP000216113">
    <property type="component" value="Unassembled WGS sequence"/>
</dbReference>
<dbReference type="Pfam" id="PF02879">
    <property type="entry name" value="PGM_PMM_II"/>
    <property type="match status" value="1"/>
</dbReference>
<dbReference type="InterPro" id="IPR005844">
    <property type="entry name" value="A-D-PHexomutase_a/b/a-I"/>
</dbReference>
<dbReference type="GO" id="GO:0006166">
    <property type="term" value="P:purine ribonucleoside salvage"/>
    <property type="evidence" value="ECO:0007669"/>
    <property type="project" value="TreeGrafter"/>
</dbReference>
<dbReference type="PROSITE" id="PS00710">
    <property type="entry name" value="PGM_PMM"/>
    <property type="match status" value="1"/>
</dbReference>